<keyword evidence="2" id="KW-0472">Membrane</keyword>
<accession>A0A024TKN2</accession>
<dbReference type="GeneID" id="20088890"/>
<evidence type="ECO:0000256" key="1">
    <source>
        <dbReference type="SAM" id="MobiDB-lite"/>
    </source>
</evidence>
<dbReference type="SUPFAM" id="SSF49854">
    <property type="entry name" value="Spermadhesin, CUB domain"/>
    <property type="match status" value="2"/>
</dbReference>
<feature type="transmembrane region" description="Helical" evidence="2">
    <location>
        <begin position="2760"/>
        <end position="2782"/>
    </location>
</feature>
<gene>
    <name evidence="3" type="ORF">H310_11840</name>
</gene>
<dbReference type="InterPro" id="IPR035914">
    <property type="entry name" value="Sperma_CUB_dom_sf"/>
</dbReference>
<dbReference type="Gene3D" id="2.60.120.200">
    <property type="match status" value="2"/>
</dbReference>
<feature type="transmembrane region" description="Helical" evidence="2">
    <location>
        <begin position="2928"/>
        <end position="2949"/>
    </location>
</feature>
<dbReference type="SMART" id="SM00710">
    <property type="entry name" value="PbH1"/>
    <property type="match status" value="10"/>
</dbReference>
<dbReference type="InterPro" id="IPR013320">
    <property type="entry name" value="ConA-like_dom_sf"/>
</dbReference>
<evidence type="ECO:0000313" key="3">
    <source>
        <dbReference type="EMBL" id="ETV94559.1"/>
    </source>
</evidence>
<dbReference type="SUPFAM" id="SSF49899">
    <property type="entry name" value="Concanavalin A-like lectins/glucanases"/>
    <property type="match status" value="2"/>
</dbReference>
<dbReference type="Pfam" id="PF23106">
    <property type="entry name" value="EGF_Teneurin"/>
    <property type="match status" value="1"/>
</dbReference>
<dbReference type="CDD" id="cd00054">
    <property type="entry name" value="EGF_CA"/>
    <property type="match status" value="1"/>
</dbReference>
<protein>
    <submittedName>
        <fullName evidence="3">Uncharacterized protein</fullName>
    </submittedName>
</protein>
<dbReference type="InterPro" id="IPR011050">
    <property type="entry name" value="Pectin_lyase_fold/virulence"/>
</dbReference>
<dbReference type="RefSeq" id="XP_008876874.1">
    <property type="nucleotide sequence ID" value="XM_008878652.1"/>
</dbReference>
<feature type="transmembrane region" description="Helical" evidence="2">
    <location>
        <begin position="2873"/>
        <end position="2892"/>
    </location>
</feature>
<dbReference type="Pfam" id="PF13385">
    <property type="entry name" value="Laminin_G_3"/>
    <property type="match status" value="1"/>
</dbReference>
<feature type="transmembrane region" description="Helical" evidence="2">
    <location>
        <begin position="3063"/>
        <end position="3083"/>
    </location>
</feature>
<feature type="transmembrane region" description="Helical" evidence="2">
    <location>
        <begin position="3006"/>
        <end position="3029"/>
    </location>
</feature>
<dbReference type="eggNOG" id="ENOG502S49T">
    <property type="taxonomic scope" value="Eukaryota"/>
</dbReference>
<dbReference type="VEuPathDB" id="FungiDB:H310_11840"/>
<feature type="compositionally biased region" description="Basic and acidic residues" evidence="1">
    <location>
        <begin position="3122"/>
        <end position="3131"/>
    </location>
</feature>
<dbReference type="EMBL" id="KI913985">
    <property type="protein sequence ID" value="ETV94559.1"/>
    <property type="molecule type" value="Genomic_DNA"/>
</dbReference>
<dbReference type="STRING" id="157072.A0A024TKN2"/>
<feature type="transmembrane region" description="Helical" evidence="2">
    <location>
        <begin position="2654"/>
        <end position="2677"/>
    </location>
</feature>
<reference evidence="3" key="1">
    <citation type="submission" date="2013-12" db="EMBL/GenBank/DDBJ databases">
        <title>The Genome Sequence of Aphanomyces invadans NJM9701.</title>
        <authorList>
            <consortium name="The Broad Institute Genomics Platform"/>
            <person name="Russ C."/>
            <person name="Tyler B."/>
            <person name="van West P."/>
            <person name="Dieguez-Uribeondo J."/>
            <person name="Young S.K."/>
            <person name="Zeng Q."/>
            <person name="Gargeya S."/>
            <person name="Fitzgerald M."/>
            <person name="Abouelleil A."/>
            <person name="Alvarado L."/>
            <person name="Chapman S.B."/>
            <person name="Gainer-Dewar J."/>
            <person name="Goldberg J."/>
            <person name="Griggs A."/>
            <person name="Gujja S."/>
            <person name="Hansen M."/>
            <person name="Howarth C."/>
            <person name="Imamovic A."/>
            <person name="Ireland A."/>
            <person name="Larimer J."/>
            <person name="McCowan C."/>
            <person name="Murphy C."/>
            <person name="Pearson M."/>
            <person name="Poon T.W."/>
            <person name="Priest M."/>
            <person name="Roberts A."/>
            <person name="Saif S."/>
            <person name="Shea T."/>
            <person name="Sykes S."/>
            <person name="Wortman J."/>
            <person name="Nusbaum C."/>
            <person name="Birren B."/>
        </authorList>
    </citation>
    <scope>NUCLEOTIDE SEQUENCE [LARGE SCALE GENOMIC DNA]</scope>
    <source>
        <strain evidence="3">NJM9701</strain>
    </source>
</reference>
<feature type="region of interest" description="Disordered" evidence="1">
    <location>
        <begin position="3117"/>
        <end position="3153"/>
    </location>
</feature>
<dbReference type="InterPro" id="IPR006626">
    <property type="entry name" value="PbH1"/>
</dbReference>
<sequence length="3153" mass="336961">MVSGLAATFTLRTAGDKTSITNDGFVVEYDTMYSFPDAATAHFCGAAQTSMTVSGATIFPTTSFATAVAYPALANCTYVLRAPPASYSSIWLDFLDFSMASTSDRMELYDADTSPPTLLAAFTNTTYALPHYGIVFTGQADYILSSSSLAALPRTVVFWIQVPVTVQKDCTVANACTNNVAKKMKVLGTEFKSSAACAKFNVELDVDTGFLSMFLNGANHVIEQDVRQGSWLHVALVYRELDNVMFGYLNGVRVAMSAVTGVFNPSLPPCSSDVLFLGGQPSLPDDRNVFFNGMLRQVALYADAKTIYHVGRLMGRPCDATDAALLVCYAFTSIDASTATDDSSYELHGRFHGTSLYTQNPLQLSSLLHKTFTSASATVIVRYFPTSANSTFRFLAMPKVCPPCASHGTCRRGQCHCDSGYTGATCNMVVDACPQDVLVPSKKGVLVFPTKAPTVGHFVPSVPSGGYPAALDCSFHLRKSSSKIVLTFAKLDLDESDAIMVYEGRRESPRYLASHNLTADVAMDSASYFSRGAYGYSRVIFKNVSAYDATAVLWPVVAAPQPGNCSKTFHVVKYRRGMACADATSVGLNQTWAAHLISSYWWLESPEAFSTQITPRRLVFNDYTADAATVTTEFTKLVLGQGKVTRPHPGVFRFRRRTQPFTTCQDGSSEGLDIVSLVEATGMHTFSRPDAAVGYQQAPIVSPVFRYAGTWSLDTSKPFSGVFRSPGFVPQVGFSPFTIVVRATVALTSEVQYLFAQEDNPASSIFLKISESRRGLGKWTFGAYATNDKATPASPASFSRDTIMLAITFNNGVVSYYVNGVLFGTHDTDASYQACVDQCILDDTDPWWECRNQEPMYNFGHSNRLVMGGRFQGSTVLNPWKGQILELSVYDMALPDAVVASLFTGVGAISSSVSKFSVNSFASRTQGEASTIEVLTVPVGNDQQASSTFIRRWHVHRYACATPAPSLDTPHLATILNASSALTKVVYNAMDDTAALVSWSTASSPFVQTSLVRSKSYGHGLTATAIVDLLVEYGLANDNFPYVVTAVFVTAMTSTSASVGFRFLDAQRQIVEATATLPRVNNTWTHPTAVHRLTVPPYGVLPPTKCRDDRDSTVPLTDTSGILSDGGATESSIVAPNTQCSWVLRAPVGETITISFTYFFIDCMEGDLTIDDVDAHTSTPLCGSMAGWSATFGANVRLNYHIGPPPMGMNNHPMPMMSTGFFGQYVFSNDNPVLDTTEGAATFGPWTVAAADAVRPGSTQCQVDTNDEAPSYEWKIQASSVQTNMDDSCYETQSNDADFEWEVESFDLATGDTIQCKDDKWVVDETMPWTAVAMDRVGGTERYTDPPTTVEHAPAFTLTKATQSLAATYVSERNALQVRIQSSAGGRGRAVIEYYMPQIYYVAPASYQGVDGSNGDGSREMPFTHSFQYLMANVLASGDMLRLYPGRYEGTGYCNLVWTEPVVMESISGPEWTVLDCNGLSRGWQLKHASGLSILKGITFTHTMVSSTPFTGAAVLASGDVHIESCVFDSNVHRAQGTLAIVAPSVSKVVNCSFVSNSGLSGPAIAVLSATATLDAIRAVDNFASVSGALFVSTYVEGATMSLSSPSRVVVSKSVFLRNKGSKEGALTVARSSVVDVTSCEFIATAAAAIAVDASTLKLDKSIMQGNLGSGILASNAALVVATSSTFAGNAAKSGAAVSLDASSYQGRGNAYTGNTATVAGGAIYGQGCHYTEVDSSFVGNAVGNATNAIGGGALAFTSSNSAVDSATFQVVIQRCLLQSNAATFGGAMQLGDVHAALVSNQFVRNSAGRFGGAIRVANCMAQRDEVVLDVRDNDFNGNTAGRGAAAYVEASDVVQFVANTFRGNSAASFGGAIAVVATSRVQITTSTFQGCVSSGGGAVYAASETTLDIVDSTFAQCSSRSHGGSVYVENSQLALANVNVQGGNASGNGGAIVLMSQGTSIRATNVTIASTSANKGGAFYLIDCNILAGHVSDVRVVNTSAVHMGGAFYAVLVTMDLTRLTAIDTSSASGGMMTLEDSTATLTDSTVLRSTSLKNGGAFYVIISDLALVSSTIDHNRATNYGGSVYGFASHVTLVDSSLRQSTSEFGGGLYVSSSTLAIVRSTIRSNDADAGGAFYADLTDVAIRDSTFHANVAATSGGVAFISSNSVQLDNSTFTSNVANQGGALCLAGLTSLAVVNCAFVDNSVANTAATTLRPLGGAIYVDQIEENSTMSTCVFHNNSAGDAGGAMYASNAAASSSRNRPTLSVAHTTFRANVADTFGGAVFIDGLETSLQANVFTANVAARGGGGAIFWQGSAEPVGLPLQTYAGNSAEYGPAYGSVAVALRPIYIPPPSLVVGQPGGEGSAQPFVGSFTVHVVDKYMQTVATENSVQVSIESNTVGAFVTGTTKVTARHGVANFTQAGVQQMPGSNATVAVSASGLVALATVELRIRRCVRGEVTPVGVPQCVKCPFGQFSWNTSDTVCHECPVGGVCGGGDNIEVLDGYWRFENSTGVCNDPSYPYDGCRLGTCLDKACNGFTKGDVSATVRLDGPNNTMILTIRSDTIGYQPNDTLFVQGEELRVVSVEKIGDGTASFQHHVLVTGNALSTTGTVDIYVRGTERCKPGYTGNLCFQCAPGYTRSGKTACTACPDSLTLTVVVLVLGVFGVGAVAMILIVMTINKSRQKADLYSILTKIFTSYLQLVSLAGSFDMQWPQQVKAMFAGQAQISNPGDKLISIECLMDQYKRTMRANAFTTLSNYYMQLIVFLTLPVCAVVFPLVFWRVRFRLASRRIVRRDWGVALNAVLGRGTGSDVMLQDQELADVLVAVQEKPSDIVLDYVRTISKIADGPQPLSVVKASFLQATRDEMRDKTVLSIIVLMFLVHPGLSNQIFQLYTCTELGYDGGGTRLYFLNPDLDVQCYDATHYKWMYFVGVPALVLYTVGIPYFAFHQLRTRRHDLDKPRTKLQFGFLYDGYKLDHYYWEIWIMMRKIIVSFISVFLKNWGTAPQALGASGLVFFALWGHMETWPYEADCVNGLEQKALLACLFTLYCGLYLLQPEVTTVTRVVIGAFIITANSLFLVYFSRLMIVQVKQKAQNAIGKLSRQKYVSMAVKKVRKSSAGETKRPMKKSEQAIAPDTTMEQQLEQRLDNTDI</sequence>
<organism evidence="3">
    <name type="scientific">Aphanomyces invadans</name>
    <dbReference type="NCBI Taxonomy" id="157072"/>
    <lineage>
        <taxon>Eukaryota</taxon>
        <taxon>Sar</taxon>
        <taxon>Stramenopiles</taxon>
        <taxon>Oomycota</taxon>
        <taxon>Saprolegniomycetes</taxon>
        <taxon>Saprolegniales</taxon>
        <taxon>Verrucalvaceae</taxon>
        <taxon>Aphanomyces</taxon>
    </lineage>
</organism>
<keyword evidence="2" id="KW-1133">Transmembrane helix</keyword>
<feature type="compositionally biased region" description="Basic and acidic residues" evidence="1">
    <location>
        <begin position="3144"/>
        <end position="3153"/>
    </location>
</feature>
<dbReference type="PANTHER" id="PTHR11319">
    <property type="entry name" value="G PROTEIN-COUPLED RECEPTOR-RELATED"/>
    <property type="match status" value="1"/>
</dbReference>
<proteinExistence type="predicted"/>
<dbReference type="Gene3D" id="2.10.25.10">
    <property type="entry name" value="Laminin"/>
    <property type="match status" value="1"/>
</dbReference>
<dbReference type="OrthoDB" id="77931at2759"/>
<evidence type="ECO:0000256" key="2">
    <source>
        <dbReference type="SAM" id="Phobius"/>
    </source>
</evidence>
<name>A0A024TKN2_9STRA</name>
<dbReference type="PANTHER" id="PTHR11319:SF35">
    <property type="entry name" value="OUTER MEMBRANE PROTEIN PMPC-RELATED"/>
    <property type="match status" value="1"/>
</dbReference>
<keyword evidence="2" id="KW-0812">Transmembrane</keyword>
<dbReference type="Gene3D" id="2.60.120.290">
    <property type="entry name" value="Spermadhesin, CUB domain"/>
    <property type="match status" value="1"/>
</dbReference>
<feature type="transmembrane region" description="Helical" evidence="2">
    <location>
        <begin position="2689"/>
        <end position="2710"/>
    </location>
</feature>
<dbReference type="SUPFAM" id="SSF51126">
    <property type="entry name" value="Pectin lyase-like"/>
    <property type="match status" value="3"/>
</dbReference>